<dbReference type="PANTHER" id="PTHR24320">
    <property type="entry name" value="RETINOL DEHYDROGENASE"/>
    <property type="match status" value="1"/>
</dbReference>
<proteinExistence type="inferred from homology"/>
<dbReference type="SUPFAM" id="SSF51735">
    <property type="entry name" value="NAD(P)-binding Rossmann-fold domains"/>
    <property type="match status" value="1"/>
</dbReference>
<evidence type="ECO:0000313" key="4">
    <source>
        <dbReference type="EMBL" id="KAK7713900.1"/>
    </source>
</evidence>
<keyword evidence="2" id="KW-0560">Oxidoreductase</keyword>
<dbReference type="Gene3D" id="3.40.50.720">
    <property type="entry name" value="NAD(P)-binding Rossmann-like Domain"/>
    <property type="match status" value="1"/>
</dbReference>
<dbReference type="Pfam" id="PF00106">
    <property type="entry name" value="adh_short"/>
    <property type="match status" value="1"/>
</dbReference>
<dbReference type="InterPro" id="IPR036291">
    <property type="entry name" value="NAD(P)-bd_dom_sf"/>
</dbReference>
<dbReference type="EMBL" id="JAKNSF020000121">
    <property type="protein sequence ID" value="KAK7713900.1"/>
    <property type="molecule type" value="Genomic_DNA"/>
</dbReference>
<evidence type="ECO:0000256" key="3">
    <source>
        <dbReference type="RuleBase" id="RU000363"/>
    </source>
</evidence>
<evidence type="ECO:0000256" key="2">
    <source>
        <dbReference type="ARBA" id="ARBA00023002"/>
    </source>
</evidence>
<protein>
    <recommendedName>
        <fullName evidence="6">Short-chain dehydrogenase</fullName>
    </recommendedName>
</protein>
<name>A0ABR1NST3_DIAER</name>
<evidence type="ECO:0008006" key="6">
    <source>
        <dbReference type="Google" id="ProtNLM"/>
    </source>
</evidence>
<sequence length="355" mass="38172">MHSFDHLISATKVAAAFPESIRGKTILITGVSPNSLGLATAVAFASQHPSRLVLSGRSAEKVQSALDSVRSAYPLVKYDVLVMDLSSQASVHAAAAQINEDVNIPTIDILVNNAGVMAIPALSFSEDNIETTFATNHIGHFLFTNLIMSKIIKASEVSDTPTRIINVSSYGHQFSPVRFSDVNFSKLPSGLPEQERPDIEKALYLTGNDWSNAAYASISSYGQSKTANILFSVSLNQKLGGKYGIASYAVHPGAVDTNINRHADPQEIETALARVKELGFDSPSRTPDQGANSTLLAAVDPGLPPVDTSVLDVTGVYLSDCKLDNDACATFARNRGLSERLWTLSEELVNQRFDF</sequence>
<dbReference type="PRINTS" id="PR00080">
    <property type="entry name" value="SDRFAMILY"/>
</dbReference>
<organism evidence="4 5">
    <name type="scientific">Diaporthe eres</name>
    <name type="common">Phomopsis oblonga</name>
    <dbReference type="NCBI Taxonomy" id="83184"/>
    <lineage>
        <taxon>Eukaryota</taxon>
        <taxon>Fungi</taxon>
        <taxon>Dikarya</taxon>
        <taxon>Ascomycota</taxon>
        <taxon>Pezizomycotina</taxon>
        <taxon>Sordariomycetes</taxon>
        <taxon>Sordariomycetidae</taxon>
        <taxon>Diaporthales</taxon>
        <taxon>Diaporthaceae</taxon>
        <taxon>Diaporthe</taxon>
        <taxon>Diaporthe eres species complex</taxon>
    </lineage>
</organism>
<comment type="caution">
    <text evidence="4">The sequence shown here is derived from an EMBL/GenBank/DDBJ whole genome shotgun (WGS) entry which is preliminary data.</text>
</comment>
<dbReference type="InterPro" id="IPR002347">
    <property type="entry name" value="SDR_fam"/>
</dbReference>
<keyword evidence="5" id="KW-1185">Reference proteome</keyword>
<evidence type="ECO:0000313" key="5">
    <source>
        <dbReference type="Proteomes" id="UP001430848"/>
    </source>
</evidence>
<evidence type="ECO:0000256" key="1">
    <source>
        <dbReference type="ARBA" id="ARBA00006484"/>
    </source>
</evidence>
<gene>
    <name evidence="4" type="ORF">SLS63_011913</name>
</gene>
<dbReference type="PANTHER" id="PTHR24320:SF283">
    <property type="entry name" value="RETINOL DEHYDROGENASE 11"/>
    <property type="match status" value="1"/>
</dbReference>
<accession>A0ABR1NST3</accession>
<dbReference type="PRINTS" id="PR00081">
    <property type="entry name" value="GDHRDH"/>
</dbReference>
<dbReference type="Proteomes" id="UP001430848">
    <property type="component" value="Unassembled WGS sequence"/>
</dbReference>
<comment type="similarity">
    <text evidence="1 3">Belongs to the short-chain dehydrogenases/reductases (SDR) family.</text>
</comment>
<reference evidence="4 5" key="1">
    <citation type="submission" date="2024-02" db="EMBL/GenBank/DDBJ databases">
        <title>De novo assembly and annotation of 12 fungi associated with fruit tree decline syndrome in Ontario, Canada.</title>
        <authorList>
            <person name="Sulman M."/>
            <person name="Ellouze W."/>
            <person name="Ilyukhin E."/>
        </authorList>
    </citation>
    <scope>NUCLEOTIDE SEQUENCE [LARGE SCALE GENOMIC DNA]</scope>
    <source>
        <strain evidence="4 5">M169</strain>
    </source>
</reference>